<evidence type="ECO:0000313" key="2">
    <source>
        <dbReference type="Proteomes" id="UP000076532"/>
    </source>
</evidence>
<sequence length="85" mass="9231">MVRRDHIHPIPPTHAHYIAHVSPALGLADPALCDHGPTRVPDKEVGGVVEGALEIGKDGIKVVHAIHEGLLFEAPPVSWLLEWWG</sequence>
<proteinExistence type="predicted"/>
<dbReference type="AlphaFoldDB" id="A0A166R7B7"/>
<evidence type="ECO:0000313" key="1">
    <source>
        <dbReference type="EMBL" id="KZP27983.1"/>
    </source>
</evidence>
<protein>
    <submittedName>
        <fullName evidence="1">Uncharacterized protein</fullName>
    </submittedName>
</protein>
<keyword evidence="2" id="KW-1185">Reference proteome</keyword>
<name>A0A166R7B7_9AGAM</name>
<reference evidence="1 2" key="1">
    <citation type="journal article" date="2016" name="Mol. Biol. Evol.">
        <title>Comparative Genomics of Early-Diverging Mushroom-Forming Fungi Provides Insights into the Origins of Lignocellulose Decay Capabilities.</title>
        <authorList>
            <person name="Nagy L.G."/>
            <person name="Riley R."/>
            <person name="Tritt A."/>
            <person name="Adam C."/>
            <person name="Daum C."/>
            <person name="Floudas D."/>
            <person name="Sun H."/>
            <person name="Yadav J.S."/>
            <person name="Pangilinan J."/>
            <person name="Larsson K.H."/>
            <person name="Matsuura K."/>
            <person name="Barry K."/>
            <person name="Labutti K."/>
            <person name="Kuo R."/>
            <person name="Ohm R.A."/>
            <person name="Bhattacharya S.S."/>
            <person name="Shirouzu T."/>
            <person name="Yoshinaga Y."/>
            <person name="Martin F.M."/>
            <person name="Grigoriev I.V."/>
            <person name="Hibbett D.S."/>
        </authorList>
    </citation>
    <scope>NUCLEOTIDE SEQUENCE [LARGE SCALE GENOMIC DNA]</scope>
    <source>
        <strain evidence="1 2">CBS 109695</strain>
    </source>
</reference>
<dbReference type="Proteomes" id="UP000076532">
    <property type="component" value="Unassembled WGS sequence"/>
</dbReference>
<gene>
    <name evidence="1" type="ORF">FIBSPDRAFT_853200</name>
</gene>
<organism evidence="1 2">
    <name type="scientific">Athelia psychrophila</name>
    <dbReference type="NCBI Taxonomy" id="1759441"/>
    <lineage>
        <taxon>Eukaryota</taxon>
        <taxon>Fungi</taxon>
        <taxon>Dikarya</taxon>
        <taxon>Basidiomycota</taxon>
        <taxon>Agaricomycotina</taxon>
        <taxon>Agaricomycetes</taxon>
        <taxon>Agaricomycetidae</taxon>
        <taxon>Atheliales</taxon>
        <taxon>Atheliaceae</taxon>
        <taxon>Athelia</taxon>
    </lineage>
</organism>
<accession>A0A166R7B7</accession>
<dbReference type="EMBL" id="KV417506">
    <property type="protein sequence ID" value="KZP27983.1"/>
    <property type="molecule type" value="Genomic_DNA"/>
</dbReference>